<evidence type="ECO:0000259" key="1">
    <source>
        <dbReference type="Pfam" id="PF21834"/>
    </source>
</evidence>
<reference evidence="2" key="1">
    <citation type="journal article" date="2021" name="Front. Microbiol.">
        <title>Comprehensive Comparative Genomics and Phenotyping of Methylobacterium Species.</title>
        <authorList>
            <person name="Alessa O."/>
            <person name="Ogura Y."/>
            <person name="Fujitani Y."/>
            <person name="Takami H."/>
            <person name="Hayashi T."/>
            <person name="Sahin N."/>
            <person name="Tani A."/>
        </authorList>
    </citation>
    <scope>NUCLEOTIDE SEQUENCE</scope>
    <source>
        <strain evidence="2">KCTC 52305</strain>
    </source>
</reference>
<protein>
    <recommendedName>
        <fullName evidence="1">DUF6894 domain-containing protein</fullName>
    </recommendedName>
</protein>
<name>A0ABQ4R1E9_9HYPH</name>
<dbReference type="Proteomes" id="UP001055167">
    <property type="component" value="Unassembled WGS sequence"/>
</dbReference>
<organism evidence="2 3">
    <name type="scientific">Methylobacterium crusticola</name>
    <dbReference type="NCBI Taxonomy" id="1697972"/>
    <lineage>
        <taxon>Bacteria</taxon>
        <taxon>Pseudomonadati</taxon>
        <taxon>Pseudomonadota</taxon>
        <taxon>Alphaproteobacteria</taxon>
        <taxon>Hyphomicrobiales</taxon>
        <taxon>Methylobacteriaceae</taxon>
        <taxon>Methylobacterium</taxon>
    </lineage>
</organism>
<proteinExistence type="predicted"/>
<accession>A0ABQ4R1E9</accession>
<comment type="caution">
    <text evidence="2">The sequence shown here is derived from an EMBL/GenBank/DDBJ whole genome shotgun (WGS) entry which is preliminary data.</text>
</comment>
<sequence length="97" mass="10670">MQRYFFDLKAGDWDCRDDLGMILCGSDEVRAEATRTALEFARATLSGVDPAELRVRVRDRAGAHVLTVALALSIKGPETARVSPPVRAPRPFMIRAA</sequence>
<dbReference type="InterPro" id="IPR054189">
    <property type="entry name" value="DUF6894"/>
</dbReference>
<gene>
    <name evidence="2" type="ORF">OPKNFCMD_3421</name>
</gene>
<dbReference type="EMBL" id="BPQH01000010">
    <property type="protein sequence ID" value="GJD50676.1"/>
    <property type="molecule type" value="Genomic_DNA"/>
</dbReference>
<reference evidence="2" key="2">
    <citation type="submission" date="2021-08" db="EMBL/GenBank/DDBJ databases">
        <authorList>
            <person name="Tani A."/>
            <person name="Ola A."/>
            <person name="Ogura Y."/>
            <person name="Katsura K."/>
            <person name="Hayashi T."/>
        </authorList>
    </citation>
    <scope>NUCLEOTIDE SEQUENCE</scope>
    <source>
        <strain evidence="2">KCTC 52305</strain>
    </source>
</reference>
<evidence type="ECO:0000313" key="2">
    <source>
        <dbReference type="EMBL" id="GJD50676.1"/>
    </source>
</evidence>
<keyword evidence="3" id="KW-1185">Reference proteome</keyword>
<dbReference type="RefSeq" id="WP_128560813.1">
    <property type="nucleotide sequence ID" value="NZ_BPQH01000010.1"/>
</dbReference>
<feature type="domain" description="DUF6894" evidence="1">
    <location>
        <begin position="3"/>
        <end position="70"/>
    </location>
</feature>
<evidence type="ECO:0000313" key="3">
    <source>
        <dbReference type="Proteomes" id="UP001055167"/>
    </source>
</evidence>
<dbReference type="Pfam" id="PF21834">
    <property type="entry name" value="DUF6894"/>
    <property type="match status" value="1"/>
</dbReference>